<dbReference type="EMBL" id="CAKJTJ010000025">
    <property type="protein sequence ID" value="CAG9622683.1"/>
    <property type="molecule type" value="Genomic_DNA"/>
</dbReference>
<dbReference type="CDD" id="cd07385">
    <property type="entry name" value="MPP_YkuE_C"/>
    <property type="match status" value="1"/>
</dbReference>
<dbReference type="Gene3D" id="3.60.21.10">
    <property type="match status" value="1"/>
</dbReference>
<feature type="transmembrane region" description="Helical" evidence="1">
    <location>
        <begin position="72"/>
        <end position="94"/>
    </location>
</feature>
<gene>
    <name evidence="3" type="ORF">BACCIP111883_03474</name>
</gene>
<feature type="transmembrane region" description="Helical" evidence="1">
    <location>
        <begin position="6"/>
        <end position="27"/>
    </location>
</feature>
<feature type="transmembrane region" description="Helical" evidence="1">
    <location>
        <begin position="39"/>
        <end position="60"/>
    </location>
</feature>
<dbReference type="SUPFAM" id="SSF56300">
    <property type="entry name" value="Metallo-dependent phosphatases"/>
    <property type="match status" value="1"/>
</dbReference>
<feature type="domain" description="Calcineurin-like phosphoesterase" evidence="2">
    <location>
        <begin position="148"/>
        <end position="311"/>
    </location>
</feature>
<evidence type="ECO:0000256" key="1">
    <source>
        <dbReference type="SAM" id="Phobius"/>
    </source>
</evidence>
<keyword evidence="1" id="KW-0812">Transmembrane</keyword>
<organism evidence="3 4">
    <name type="scientific">Sutcliffiella rhizosphaerae</name>
    <dbReference type="NCBI Taxonomy" id="2880967"/>
    <lineage>
        <taxon>Bacteria</taxon>
        <taxon>Bacillati</taxon>
        <taxon>Bacillota</taxon>
        <taxon>Bacilli</taxon>
        <taxon>Bacillales</taxon>
        <taxon>Bacillaceae</taxon>
        <taxon>Sutcliffiella</taxon>
    </lineage>
</organism>
<keyword evidence="1" id="KW-1133">Transmembrane helix</keyword>
<reference evidence="3 4" key="1">
    <citation type="submission" date="2021-10" db="EMBL/GenBank/DDBJ databases">
        <authorList>
            <person name="Criscuolo A."/>
        </authorList>
    </citation>
    <scope>NUCLEOTIDE SEQUENCE [LARGE SCALE GENOMIC DNA]</scope>
    <source>
        <strain evidence="4">CIP 111883</strain>
    </source>
</reference>
<feature type="transmembrane region" description="Helical" evidence="1">
    <location>
        <begin position="106"/>
        <end position="128"/>
    </location>
</feature>
<evidence type="ECO:0000313" key="3">
    <source>
        <dbReference type="EMBL" id="CAG9622683.1"/>
    </source>
</evidence>
<accession>A0ABN8AHQ8</accession>
<keyword evidence="4" id="KW-1185">Reference proteome</keyword>
<dbReference type="PANTHER" id="PTHR31302">
    <property type="entry name" value="TRANSMEMBRANE PROTEIN WITH METALLOPHOSPHOESTERASE DOMAIN-RELATED"/>
    <property type="match status" value="1"/>
</dbReference>
<dbReference type="InterPro" id="IPR004843">
    <property type="entry name" value="Calcineurin-like_PHP"/>
</dbReference>
<dbReference type="PANTHER" id="PTHR31302:SF0">
    <property type="entry name" value="TRANSMEMBRANE PROTEIN WITH METALLOPHOSPHOESTERASE DOMAIN"/>
    <property type="match status" value="1"/>
</dbReference>
<protein>
    <recommendedName>
        <fullName evidence="2">Calcineurin-like phosphoesterase domain-containing protein</fullName>
    </recommendedName>
</protein>
<dbReference type="InterPro" id="IPR051158">
    <property type="entry name" value="Metallophosphoesterase_sf"/>
</dbReference>
<dbReference type="Proteomes" id="UP000789833">
    <property type="component" value="Unassembled WGS sequence"/>
</dbReference>
<dbReference type="InterPro" id="IPR029052">
    <property type="entry name" value="Metallo-depent_PP-like"/>
</dbReference>
<name>A0ABN8AHQ8_9BACI</name>
<keyword evidence="1" id="KW-0472">Membrane</keyword>
<proteinExistence type="predicted"/>
<evidence type="ECO:0000259" key="2">
    <source>
        <dbReference type="Pfam" id="PF00149"/>
    </source>
</evidence>
<comment type="caution">
    <text evidence="3">The sequence shown here is derived from an EMBL/GenBank/DDBJ whole genome shotgun (WGS) entry which is preliminary data.</text>
</comment>
<dbReference type="Pfam" id="PF00149">
    <property type="entry name" value="Metallophos"/>
    <property type="match status" value="1"/>
</dbReference>
<evidence type="ECO:0000313" key="4">
    <source>
        <dbReference type="Proteomes" id="UP000789833"/>
    </source>
</evidence>
<sequence length="373" mass="42822">MIFFGLVFLLLYAALVVYIGWSGWGWLKPWVKKEISWKFKVLYILTFSIVSTSFIVGRFFDNVIFHILGSFWMAIFYILLILIPLVHITVLILRFTRLPRPHVTKWSGVITMGLLFSFIAYGLFNAYIPVVQTYNIQINKEHDSIDNMNIVMASDTHFGILSGKGHANRMVKEINGLNPDIVLLPGDIIDDDVNQFIQQDIGQILSEINAPYGVYLSLGNHDRHNGPMKELIDELEQGNLSVLYDDIVSIDEHITLIGRKDRTDREREEISSLMEEVNSDQITIMLEHQPYDLDIAQENGIDLILSGHTHRGQVFPGNLITKRLYENDWGHLQKEQMHSIVSSGYGFWGPPIRIGTRSEIVQINVFFNKEEND</sequence>